<feature type="compositionally biased region" description="Low complexity" evidence="2">
    <location>
        <begin position="258"/>
        <end position="271"/>
    </location>
</feature>
<feature type="domain" description="C2 NT-type" evidence="3">
    <location>
        <begin position="6"/>
        <end position="141"/>
    </location>
</feature>
<accession>A0AAP0X1N4</accession>
<sequence>MFRLNKLKSEKSTRRIDFNFSNFQASQVPKGWDKLFVSIFSMERGKTIAKSGKASVRNGNCQWTETLSESIWISQEDAMKELEQYLVKLVVAMGSARSGILGEATVNLACYMSSNASVPISLPLKSCNHGTMLQVKLQCLTPRTKLRDEQLKDYNSFMEDKYSDCDDMENKSDVSDSMFNRSVGSSSSNHLDHSSHIGELGNRDTTFSASGSCHSSDSMEGSSGREVSPRRNLSGIMNNLIGRQDSSGSQNSSLYEPSRSSHSSFNSKVSGSGSHLLSQVDDFGRISHPIATSPLRNAVLTKDLLGAPGMEELRAEARMWEQNARKLMLDLEILRKEFLEQSKNQENLDMDLLASCTECDGLKQEIEQLKILLEESMVTQKATESLKFQAKEIQKELEDELKFQKESNADLAVQLQKTQESNIELVSILQELEDTIEEQKIEIANLSSLKSEFENIEKSSHAHEDNKELDPSEQGLARKMRKASYDSDFEGSTVEHPIRDLHADFDPEDSKNLEFQLLQLLESQKNRETTIQLLEKTLEDKNHEIEIERGLNSQTLLDCEAEWRCKLAAKEEEIINLEAKFSEVHNDQDSKKMGFENGGDCNLIKEIEALKEKVQELEIDCNELTDENLQLLLELKESGKDLQTRGASSNSLSNELKIQEILNEGVATNHLEIQCKVLENKCTDLELQLQAFKDKTCHLDSELHKFQAKSEKQEVLIASLQQQAGSCQGKEAESKDHHAIVCTKFGNSESGAVDSKICSELCEQLQLSLANLKKQRYILFSPENTEDKCGFDNSEIITSTEPITQKEKAEALLKNLVQLNKLLEAKITVCEDEFQYSGEEIRVRATNANEVQSKMKGNDLKENTLCFSCQELESFNMELDCKVTYLSEELFAKNSEMGELKANYLLKEDDIKALRHCQREMEIQISDLGKEKGLVEERMETLLRESTITSKCLENLQNDVMVLRSSVDSQVSGNKILERKSSELETGKCELELLLSELEEENVQLSERISGLEAQLRYLTDERESNRLELQHSESHATSLQEEVRRLETQMEAQKVDMKQKLLDMQKRWSEAQEECEYLKRANPKLQATAESLIEECNLLQKSNGELRKQKMALHEDCTILEAQLRESQKGFSKCSMKIEALEEELSSMMEEISLKEKILNSEVDALLQENKKHKEKLLLEESLLRQMYLEKEVEVENLEREVAHLNEQISASHDERERAASEAVLEVSSLRADNARLEAALQEFQGKFMLAEKKLDTFQMESETKVLGLLGELADSKQNQEVLVADHEKLLGLLESVKSNEQKFKGIVNGLDLKLKASEYERLQLAEEISSLKIQLQKIAVLQDEVLALQSSLIEAKFENESLKASFQLLYGDYEELNAERISFVQKISSTQKTMSDLEDCKRSKVALQEKILRLEGDLTAREALCAQDAELKIELGRIRRTNSQFQRKIKYLEEEKEECLKRAQALEEELKQDKVKQSQSKSATENYPLYPEANSISSSKHQELKFSEVDNEEHRDTGSSQITGVVPVSKIQITGSEISEASEANDMFKAQLKSFSSEGQNDHPDAFKKLTGKDEVIKREGYDQKASILEAELKDISERYFQMSLKYAEVEAQREELVMKLKAVNTGRSWFS</sequence>
<feature type="region of interest" description="Disordered" evidence="2">
    <location>
        <begin position="176"/>
        <end position="271"/>
    </location>
</feature>
<feature type="coiled-coil region" evidence="1">
    <location>
        <begin position="668"/>
        <end position="723"/>
    </location>
</feature>
<dbReference type="PROSITE" id="PS51840">
    <property type="entry name" value="C2_NT"/>
    <property type="match status" value="1"/>
</dbReference>
<feature type="coiled-coil region" evidence="1">
    <location>
        <begin position="995"/>
        <end position="1057"/>
    </location>
</feature>
<feature type="compositionally biased region" description="Basic and acidic residues" evidence="2">
    <location>
        <begin position="456"/>
        <end position="470"/>
    </location>
</feature>
<proteinExistence type="predicted"/>
<evidence type="ECO:0000313" key="5">
    <source>
        <dbReference type="Proteomes" id="UP001415857"/>
    </source>
</evidence>
<dbReference type="EMBL" id="JBBPBK010000006">
    <property type="protein sequence ID" value="KAK9282833.1"/>
    <property type="molecule type" value="Genomic_DNA"/>
</dbReference>
<keyword evidence="5" id="KW-1185">Reference proteome</keyword>
<keyword evidence="1" id="KW-0175">Coiled coil</keyword>
<protein>
    <recommendedName>
        <fullName evidence="3">C2 NT-type domain-containing protein</fullName>
    </recommendedName>
</protein>
<feature type="region of interest" description="Disordered" evidence="2">
    <location>
        <begin position="1472"/>
        <end position="1525"/>
    </location>
</feature>
<feature type="compositionally biased region" description="Polar residues" evidence="2">
    <location>
        <begin position="203"/>
        <end position="221"/>
    </location>
</feature>
<evidence type="ECO:0000259" key="3">
    <source>
        <dbReference type="PROSITE" id="PS51840"/>
    </source>
</evidence>
<evidence type="ECO:0000256" key="2">
    <source>
        <dbReference type="SAM" id="MobiDB-lite"/>
    </source>
</evidence>
<feature type="coiled-coil region" evidence="1">
    <location>
        <begin position="806"/>
        <end position="833"/>
    </location>
</feature>
<feature type="coiled-coil region" evidence="1">
    <location>
        <begin position="1090"/>
        <end position="1255"/>
    </location>
</feature>
<gene>
    <name evidence="4" type="ORF">L1049_011056</name>
</gene>
<feature type="compositionally biased region" description="Polar residues" evidence="2">
    <location>
        <begin position="244"/>
        <end position="255"/>
    </location>
</feature>
<reference evidence="4 5" key="1">
    <citation type="journal article" date="2024" name="Plant J.">
        <title>Genome sequences and population genomics reveal climatic adaptation and genomic divergence between two closely related sweetgum species.</title>
        <authorList>
            <person name="Xu W.Q."/>
            <person name="Ren C.Q."/>
            <person name="Zhang X.Y."/>
            <person name="Comes H.P."/>
            <person name="Liu X.H."/>
            <person name="Li Y.G."/>
            <person name="Kettle C.J."/>
            <person name="Jalonen R."/>
            <person name="Gaisberger H."/>
            <person name="Ma Y.Z."/>
            <person name="Qiu Y.X."/>
        </authorList>
    </citation>
    <scope>NUCLEOTIDE SEQUENCE [LARGE SCALE GENOMIC DNA]</scope>
    <source>
        <strain evidence="4">Hangzhou</strain>
    </source>
</reference>
<organism evidence="4 5">
    <name type="scientific">Liquidambar formosana</name>
    <name type="common">Formosan gum</name>
    <dbReference type="NCBI Taxonomy" id="63359"/>
    <lineage>
        <taxon>Eukaryota</taxon>
        <taxon>Viridiplantae</taxon>
        <taxon>Streptophyta</taxon>
        <taxon>Embryophyta</taxon>
        <taxon>Tracheophyta</taxon>
        <taxon>Spermatophyta</taxon>
        <taxon>Magnoliopsida</taxon>
        <taxon>eudicotyledons</taxon>
        <taxon>Gunneridae</taxon>
        <taxon>Pentapetalae</taxon>
        <taxon>Saxifragales</taxon>
        <taxon>Altingiaceae</taxon>
        <taxon>Liquidambar</taxon>
    </lineage>
</organism>
<dbReference type="Pfam" id="PF10358">
    <property type="entry name" value="NT-C2"/>
    <property type="match status" value="1"/>
</dbReference>
<feature type="compositionally biased region" description="Basic and acidic residues" evidence="2">
    <location>
        <begin position="1502"/>
        <end position="1519"/>
    </location>
</feature>
<dbReference type="PANTHER" id="PTHR47270:SF13">
    <property type="entry name" value="HEAVY CHAIN-LIKE PROTEIN, PUTATIVE-RELATED"/>
    <property type="match status" value="1"/>
</dbReference>
<dbReference type="InterPro" id="IPR019448">
    <property type="entry name" value="NT-C2"/>
</dbReference>
<evidence type="ECO:0000256" key="1">
    <source>
        <dbReference type="SAM" id="Coils"/>
    </source>
</evidence>
<dbReference type="PANTHER" id="PTHR47270">
    <property type="entry name" value="PROTEIN MLP1-LIKE"/>
    <property type="match status" value="1"/>
</dbReference>
<feature type="coiled-coil region" evidence="1">
    <location>
        <begin position="310"/>
        <end position="456"/>
    </location>
</feature>
<comment type="caution">
    <text evidence="4">The sequence shown here is derived from an EMBL/GenBank/DDBJ whole genome shotgun (WGS) entry which is preliminary data.</text>
</comment>
<feature type="region of interest" description="Disordered" evidence="2">
    <location>
        <begin position="456"/>
        <end position="482"/>
    </location>
</feature>
<name>A0AAP0X1N4_LIQFO</name>
<feature type="coiled-coil region" evidence="1">
    <location>
        <begin position="560"/>
        <end position="634"/>
    </location>
</feature>
<evidence type="ECO:0000313" key="4">
    <source>
        <dbReference type="EMBL" id="KAK9282833.1"/>
    </source>
</evidence>
<dbReference type="Proteomes" id="UP001415857">
    <property type="component" value="Unassembled WGS sequence"/>
</dbReference>